<reference evidence="2 3" key="1">
    <citation type="submission" date="2016-08" db="EMBL/GenBank/DDBJ databases">
        <title>Complete genome sequence of Streptomyces agglomeratus strain 6-3-2, a novel anti-MRSA actinomycete isolated from Wuli of Tebit, China.</title>
        <authorList>
            <person name="Chen X."/>
        </authorList>
    </citation>
    <scope>NUCLEOTIDE SEQUENCE [LARGE SCALE GENOMIC DNA]</scope>
    <source>
        <strain evidence="2 3">6-3-2</strain>
    </source>
</reference>
<evidence type="ECO:0000256" key="1">
    <source>
        <dbReference type="SAM" id="MobiDB-lite"/>
    </source>
</evidence>
<sequence>MDVDRAESTPGEGPEVLSPRDESRINFAQYAFLLGHEAMGLMPTAPKTSTGDFLAGALGLRRRLDQLIKAAVIAERECGSTWEQIAQTAQMTRQSAHEKWAPQVQAWAATGRQVRPAGSTKRSMETARWYDSQYELLWPDEPQAVTAGLDASRHPGSDAYEDAQRKRGASLHARFKELREQGKTLDAQYQQLKDTKDSDGLARLADVLTATAANHDAQANVYDQLVTAEPSLSDEHRHDAEQQRTNAYSARKYAVLVTSKATSASTRTS</sequence>
<evidence type="ECO:0000313" key="2">
    <source>
        <dbReference type="EMBL" id="OEJ21656.1"/>
    </source>
</evidence>
<dbReference type="Proteomes" id="UP000095759">
    <property type="component" value="Unassembled WGS sequence"/>
</dbReference>
<name>A0A1E5NZA7_9ACTN</name>
<proteinExistence type="predicted"/>
<feature type="region of interest" description="Disordered" evidence="1">
    <location>
        <begin position="1"/>
        <end position="20"/>
    </location>
</feature>
<keyword evidence="3" id="KW-1185">Reference proteome</keyword>
<dbReference type="AlphaFoldDB" id="A0A1E5NZA7"/>
<gene>
    <name evidence="2" type="ORF">AS594_39775</name>
</gene>
<organism evidence="2 3">
    <name type="scientific">Streptomyces agglomeratus</name>
    <dbReference type="NCBI Taxonomy" id="285458"/>
    <lineage>
        <taxon>Bacteria</taxon>
        <taxon>Bacillati</taxon>
        <taxon>Actinomycetota</taxon>
        <taxon>Actinomycetes</taxon>
        <taxon>Kitasatosporales</taxon>
        <taxon>Streptomycetaceae</taxon>
        <taxon>Streptomyces</taxon>
    </lineage>
</organism>
<accession>A0A1E5NZA7</accession>
<dbReference type="EMBL" id="MEHJ01000002">
    <property type="protein sequence ID" value="OEJ21656.1"/>
    <property type="molecule type" value="Genomic_DNA"/>
</dbReference>
<protein>
    <submittedName>
        <fullName evidence="2">Uncharacterized protein</fullName>
    </submittedName>
</protein>
<evidence type="ECO:0000313" key="3">
    <source>
        <dbReference type="Proteomes" id="UP000095759"/>
    </source>
</evidence>
<comment type="caution">
    <text evidence="2">The sequence shown here is derived from an EMBL/GenBank/DDBJ whole genome shotgun (WGS) entry which is preliminary data.</text>
</comment>